<sequence>MRTRYQHLSLNTELTHLTQGNKIKVNFNHLRALLIQESHQHCDCFLGKTMPCGNKKAAILCRFFVQYRMVKT</sequence>
<keyword evidence="2" id="KW-1185">Reference proteome</keyword>
<reference evidence="1 2" key="1">
    <citation type="submission" date="2018-03" db="EMBL/GenBank/DDBJ databases">
        <authorList>
            <person name="Dailey F.E."/>
        </authorList>
    </citation>
    <scope>NUCLEOTIDE SEQUENCE [LARGE SCALE GENOMIC DNA]</scope>
    <source>
        <strain evidence="1 2">CW7</strain>
    </source>
</reference>
<dbReference type="Proteomes" id="UP000240506">
    <property type="component" value="Unassembled WGS sequence"/>
</dbReference>
<protein>
    <recommendedName>
        <fullName evidence="3">SWIM-type domain-containing protein</fullName>
    </recommendedName>
</protein>
<dbReference type="EMBL" id="PYSG01000002">
    <property type="protein sequence ID" value="PTA49809.1"/>
    <property type="molecule type" value="Genomic_DNA"/>
</dbReference>
<evidence type="ECO:0008006" key="3">
    <source>
        <dbReference type="Google" id="ProtNLM"/>
    </source>
</evidence>
<organism evidence="1 2">
    <name type="scientific">Shewanella morhuae</name>
    <dbReference type="NCBI Taxonomy" id="365591"/>
    <lineage>
        <taxon>Bacteria</taxon>
        <taxon>Pseudomonadati</taxon>
        <taxon>Pseudomonadota</taxon>
        <taxon>Gammaproteobacteria</taxon>
        <taxon>Alteromonadales</taxon>
        <taxon>Shewanellaceae</taxon>
        <taxon>Shewanella</taxon>
    </lineage>
</organism>
<evidence type="ECO:0000313" key="2">
    <source>
        <dbReference type="Proteomes" id="UP000240506"/>
    </source>
</evidence>
<gene>
    <name evidence="1" type="ORF">C9I43_04365</name>
</gene>
<evidence type="ECO:0000313" key="1">
    <source>
        <dbReference type="EMBL" id="PTA49809.1"/>
    </source>
</evidence>
<proteinExistence type="predicted"/>
<comment type="caution">
    <text evidence="1">The sequence shown here is derived from an EMBL/GenBank/DDBJ whole genome shotgun (WGS) entry which is preliminary data.</text>
</comment>
<accession>A0ABX5HSI0</accession>
<name>A0ABX5HSI0_9GAMM</name>
<reference evidence="1 2" key="2">
    <citation type="submission" date="2018-04" db="EMBL/GenBank/DDBJ databases">
        <title>Genomic sequence of a freshwater isolate of Shewanella morhuae.</title>
        <authorList>
            <person name="Castillo D.E."/>
            <person name="Gram L."/>
        </authorList>
    </citation>
    <scope>NUCLEOTIDE SEQUENCE [LARGE SCALE GENOMIC DNA]</scope>
    <source>
        <strain evidence="1 2">CW7</strain>
    </source>
</reference>